<name>A0AAU9V1B6_EUPED</name>
<organism evidence="3 4">
    <name type="scientific">Euphydryas editha</name>
    <name type="common">Edith's checkerspot</name>
    <dbReference type="NCBI Taxonomy" id="104508"/>
    <lineage>
        <taxon>Eukaryota</taxon>
        <taxon>Metazoa</taxon>
        <taxon>Ecdysozoa</taxon>
        <taxon>Arthropoda</taxon>
        <taxon>Hexapoda</taxon>
        <taxon>Insecta</taxon>
        <taxon>Pterygota</taxon>
        <taxon>Neoptera</taxon>
        <taxon>Endopterygota</taxon>
        <taxon>Lepidoptera</taxon>
        <taxon>Glossata</taxon>
        <taxon>Ditrysia</taxon>
        <taxon>Papilionoidea</taxon>
        <taxon>Nymphalidae</taxon>
        <taxon>Nymphalinae</taxon>
        <taxon>Euphydryas</taxon>
    </lineage>
</organism>
<comment type="caution">
    <text evidence="3">The sequence shown here is derived from an EMBL/GenBank/DDBJ whole genome shotgun (WGS) entry which is preliminary data.</text>
</comment>
<sequence>MSTSNIIILFITVLICYVSNQEIEDGMQIFLTNENHVKSSMIVPVDSQFTMENANALPVLPHDEIKTTGSLPVDRMKLPGNFESTYVLTTDSVDAVRPTAAYTIIPTTILAPIITKIKATPIDEKAGSISPTQVVSSGASGSYTSPPNNLTPAKVNS</sequence>
<evidence type="ECO:0000256" key="1">
    <source>
        <dbReference type="SAM" id="MobiDB-lite"/>
    </source>
</evidence>
<keyword evidence="4" id="KW-1185">Reference proteome</keyword>
<keyword evidence="2" id="KW-0732">Signal</keyword>
<feature type="chain" id="PRO_5043594540" evidence="2">
    <location>
        <begin position="21"/>
        <end position="157"/>
    </location>
</feature>
<feature type="signal peptide" evidence="2">
    <location>
        <begin position="1"/>
        <end position="20"/>
    </location>
</feature>
<dbReference type="AlphaFoldDB" id="A0AAU9V1B6"/>
<feature type="region of interest" description="Disordered" evidence="1">
    <location>
        <begin position="128"/>
        <end position="157"/>
    </location>
</feature>
<dbReference type="Proteomes" id="UP001153954">
    <property type="component" value="Unassembled WGS sequence"/>
</dbReference>
<dbReference type="EMBL" id="CAKOGL010000025">
    <property type="protein sequence ID" value="CAH2102830.1"/>
    <property type="molecule type" value="Genomic_DNA"/>
</dbReference>
<gene>
    <name evidence="3" type="ORF">EEDITHA_LOCUS17405</name>
</gene>
<reference evidence="3" key="1">
    <citation type="submission" date="2022-03" db="EMBL/GenBank/DDBJ databases">
        <authorList>
            <person name="Tunstrom K."/>
        </authorList>
    </citation>
    <scope>NUCLEOTIDE SEQUENCE</scope>
</reference>
<feature type="compositionally biased region" description="Polar residues" evidence="1">
    <location>
        <begin position="129"/>
        <end position="157"/>
    </location>
</feature>
<protein>
    <submittedName>
        <fullName evidence="3">Uncharacterized protein</fullName>
    </submittedName>
</protein>
<proteinExistence type="predicted"/>
<accession>A0AAU9V1B6</accession>
<evidence type="ECO:0000256" key="2">
    <source>
        <dbReference type="SAM" id="SignalP"/>
    </source>
</evidence>
<evidence type="ECO:0000313" key="4">
    <source>
        <dbReference type="Proteomes" id="UP001153954"/>
    </source>
</evidence>
<evidence type="ECO:0000313" key="3">
    <source>
        <dbReference type="EMBL" id="CAH2102830.1"/>
    </source>
</evidence>